<keyword evidence="2" id="KW-1185">Reference proteome</keyword>
<dbReference type="RefSeq" id="WP_164353080.1">
    <property type="nucleotide sequence ID" value="NZ_JAABNT010000003.1"/>
</dbReference>
<dbReference type="Proteomes" id="UP000468591">
    <property type="component" value="Unassembled WGS sequence"/>
</dbReference>
<reference evidence="1 2" key="1">
    <citation type="submission" date="2020-01" db="EMBL/GenBank/DDBJ databases">
        <title>Sulfitobacter sediminilitoris sp. nov., isolated from a tidal flat.</title>
        <authorList>
            <person name="Park S."/>
            <person name="Yoon J.-H."/>
        </authorList>
    </citation>
    <scope>NUCLEOTIDE SEQUENCE [LARGE SCALE GENOMIC DNA]</scope>
    <source>
        <strain evidence="1 2">JBTF-M27</strain>
    </source>
</reference>
<comment type="caution">
    <text evidence="1">The sequence shown here is derived from an EMBL/GenBank/DDBJ whole genome shotgun (WGS) entry which is preliminary data.</text>
</comment>
<sequence length="75" mass="8724">MHGLEIDRDWFELLSIMQENAALISDRYIQTGSGRRVPKVTVTLEFTELLWRKCLAHINASRPTFRLVDNAILRP</sequence>
<name>A0A6P0C7J1_9RHOB</name>
<proteinExistence type="predicted"/>
<gene>
    <name evidence="1" type="ORF">GV827_07030</name>
</gene>
<dbReference type="AlphaFoldDB" id="A0A6P0C7J1"/>
<protein>
    <submittedName>
        <fullName evidence="1">Uncharacterized protein</fullName>
    </submittedName>
</protein>
<evidence type="ECO:0000313" key="1">
    <source>
        <dbReference type="EMBL" id="NEK22151.1"/>
    </source>
</evidence>
<dbReference type="EMBL" id="JAABNT010000003">
    <property type="protein sequence ID" value="NEK22151.1"/>
    <property type="molecule type" value="Genomic_DNA"/>
</dbReference>
<evidence type="ECO:0000313" key="2">
    <source>
        <dbReference type="Proteomes" id="UP000468591"/>
    </source>
</evidence>
<accession>A0A6P0C7J1</accession>
<organism evidence="1 2">
    <name type="scientific">Sulfitobacter sediminilitoris</name>
    <dbReference type="NCBI Taxonomy" id="2698830"/>
    <lineage>
        <taxon>Bacteria</taxon>
        <taxon>Pseudomonadati</taxon>
        <taxon>Pseudomonadota</taxon>
        <taxon>Alphaproteobacteria</taxon>
        <taxon>Rhodobacterales</taxon>
        <taxon>Roseobacteraceae</taxon>
        <taxon>Sulfitobacter</taxon>
    </lineage>
</organism>